<proteinExistence type="inferred from homology"/>
<dbReference type="SUPFAM" id="SSF142338">
    <property type="entry name" value="CofD-like"/>
    <property type="match status" value="1"/>
</dbReference>
<dbReference type="EC" id="2.7.8.28" evidence="3"/>
<accession>A0A506UFY0</accession>
<comment type="caution">
    <text evidence="3">The sequence shown here is derived from an EMBL/GenBank/DDBJ whole genome shotgun (WGS) entry which is preliminary data.</text>
</comment>
<evidence type="ECO:0000313" key="3">
    <source>
        <dbReference type="EMBL" id="TPW32251.1"/>
    </source>
</evidence>
<gene>
    <name evidence="3" type="ORF">FJU08_04385</name>
</gene>
<evidence type="ECO:0000256" key="1">
    <source>
        <dbReference type="ARBA" id="ARBA00022679"/>
    </source>
</evidence>
<dbReference type="PANTHER" id="PTHR43007">
    <property type="entry name" value="2-PHOSPHO-L-LACTATE TRANSFERASE"/>
    <property type="match status" value="1"/>
</dbReference>
<keyword evidence="1 3" id="KW-0808">Transferase</keyword>
<dbReference type="GO" id="GO:0043743">
    <property type="term" value="F:LPPG:FO 2-phospho-L-lactate transferase activity"/>
    <property type="evidence" value="ECO:0007669"/>
    <property type="project" value="UniProtKB-EC"/>
</dbReference>
<dbReference type="CDD" id="cd07186">
    <property type="entry name" value="CofD_like"/>
    <property type="match status" value="1"/>
</dbReference>
<evidence type="ECO:0000256" key="2">
    <source>
        <dbReference type="ARBA" id="ARBA00022842"/>
    </source>
</evidence>
<evidence type="ECO:0000313" key="4">
    <source>
        <dbReference type="Proteomes" id="UP000318801"/>
    </source>
</evidence>
<dbReference type="OrthoDB" id="7466225at2"/>
<sequence>MSDAADKALTEDIPAPLNAKVLAICGGVGGAKLALGFYRILKQDHLTVAINTGDDFEHLGLHVSPDIDTVTYTLSGLNDTQRGWGLKDESWNFMTGLGRLGGETWFNLGDQDMATHVLRTAKMKAGEKLSTITADFARELGIRAKLLPMSDDPVRTMVDTSEGELPFQRYFVGRQCEPEIRSIRFSGINAARPHPAFIKALADPELTAIVICPSNPYLSIDPILALPGLRDALSMAPAPVIAVAPIVGGRAIKGPTAKIMQELRVPTTVSSIAQHYTSLIDGLIVDNADAADILSLTVRVAVTGTVMDSLKDRERLARTVIDFARSLKLEQAVSAR</sequence>
<dbReference type="InterPro" id="IPR002882">
    <property type="entry name" value="CofD"/>
</dbReference>
<organism evidence="3 4">
    <name type="scientific">Martelella alba</name>
    <dbReference type="NCBI Taxonomy" id="2590451"/>
    <lineage>
        <taxon>Bacteria</taxon>
        <taxon>Pseudomonadati</taxon>
        <taxon>Pseudomonadota</taxon>
        <taxon>Alphaproteobacteria</taxon>
        <taxon>Hyphomicrobiales</taxon>
        <taxon>Aurantimonadaceae</taxon>
        <taxon>Martelella</taxon>
    </lineage>
</organism>
<dbReference type="InterPro" id="IPR038136">
    <property type="entry name" value="CofD-like_dom_sf"/>
</dbReference>
<dbReference type="EMBL" id="VHLG01000002">
    <property type="protein sequence ID" value="TPW32251.1"/>
    <property type="molecule type" value="Genomic_DNA"/>
</dbReference>
<reference evidence="3 4" key="1">
    <citation type="submission" date="2019-06" db="EMBL/GenBank/DDBJ databases">
        <authorList>
            <person name="Li M."/>
        </authorList>
    </citation>
    <scope>NUCLEOTIDE SEQUENCE [LARGE SCALE GENOMIC DNA]</scope>
    <source>
        <strain evidence="3 4">BGMRC2036</strain>
    </source>
</reference>
<protein>
    <submittedName>
        <fullName evidence="3">2-phospho-L-lactate transferase</fullName>
        <ecNumber evidence="3">2.7.8.28</ecNumber>
    </submittedName>
</protein>
<dbReference type="PANTHER" id="PTHR43007:SF1">
    <property type="entry name" value="2-PHOSPHO-L-LACTATE TRANSFERASE"/>
    <property type="match status" value="1"/>
</dbReference>
<name>A0A506UFY0_9HYPH</name>
<dbReference type="Pfam" id="PF01933">
    <property type="entry name" value="CofD"/>
    <property type="match status" value="1"/>
</dbReference>
<dbReference type="InterPro" id="IPR010115">
    <property type="entry name" value="FbiA/CofD"/>
</dbReference>
<dbReference type="Proteomes" id="UP000318801">
    <property type="component" value="Unassembled WGS sequence"/>
</dbReference>
<keyword evidence="4" id="KW-1185">Reference proteome</keyword>
<keyword evidence="2" id="KW-0460">Magnesium</keyword>
<dbReference type="AlphaFoldDB" id="A0A506UFY0"/>
<dbReference type="GO" id="GO:0000287">
    <property type="term" value="F:magnesium ion binding"/>
    <property type="evidence" value="ECO:0007669"/>
    <property type="project" value="InterPro"/>
</dbReference>
<dbReference type="Gene3D" id="3.40.50.10680">
    <property type="entry name" value="CofD-like domains"/>
    <property type="match status" value="1"/>
</dbReference>
<dbReference type="RefSeq" id="WP_141147762.1">
    <property type="nucleotide sequence ID" value="NZ_VHLG01000002.1"/>
</dbReference>
<dbReference type="HAMAP" id="MF_01257">
    <property type="entry name" value="CofD"/>
    <property type="match status" value="1"/>
</dbReference>
<dbReference type="Gene3D" id="1.10.8.240">
    <property type="entry name" value="CofD-like domain"/>
    <property type="match status" value="1"/>
</dbReference>
<dbReference type="NCBIfam" id="TIGR01819">
    <property type="entry name" value="F420_cofD"/>
    <property type="match status" value="1"/>
</dbReference>